<dbReference type="InterPro" id="IPR011712">
    <property type="entry name" value="Sig_transdc_His_kin_sub3_dim/P"/>
</dbReference>
<feature type="domain" description="Signal transduction histidine kinase subgroup 3 dimerisation and phosphoacceptor" evidence="12">
    <location>
        <begin position="257"/>
        <end position="322"/>
    </location>
</feature>
<evidence type="ECO:0000313" key="13">
    <source>
        <dbReference type="EMBL" id="AQZ63767.1"/>
    </source>
</evidence>
<evidence type="ECO:0000259" key="12">
    <source>
        <dbReference type="Pfam" id="PF07730"/>
    </source>
</evidence>
<dbReference type="Gene3D" id="3.30.565.10">
    <property type="entry name" value="Histidine kinase-like ATPase, C-terminal domain"/>
    <property type="match status" value="1"/>
</dbReference>
<dbReference type="SUPFAM" id="SSF55874">
    <property type="entry name" value="ATPase domain of HSP90 chaperone/DNA topoisomerase II/histidine kinase"/>
    <property type="match status" value="1"/>
</dbReference>
<keyword evidence="10" id="KW-1133">Transmembrane helix</keyword>
<name>A0A1V0A0Q5_9ACTN</name>
<organism evidence="13 14">
    <name type="scientific">[Actinomadura] parvosata subsp. kistnae</name>
    <dbReference type="NCBI Taxonomy" id="1909395"/>
    <lineage>
        <taxon>Bacteria</taxon>
        <taxon>Bacillati</taxon>
        <taxon>Actinomycetota</taxon>
        <taxon>Actinomycetes</taxon>
        <taxon>Streptosporangiales</taxon>
        <taxon>Streptosporangiaceae</taxon>
        <taxon>Nonomuraea</taxon>
    </lineage>
</organism>
<feature type="transmembrane region" description="Helical" evidence="10">
    <location>
        <begin position="155"/>
        <end position="177"/>
    </location>
</feature>
<evidence type="ECO:0000256" key="5">
    <source>
        <dbReference type="ARBA" id="ARBA00022741"/>
    </source>
</evidence>
<sequence>MIRTPPPPATRPLDGRLAAQARRTLAGPADLVLNAATGVAALALLVLLTMCAALRPVTGSRTAPLDRALALAHRLAAFHRHRADRILRREPRTHDRDARSHAHDAHSDGRDARTSDRNTHSDGRDVRSDRREARASDGGVRSDGWGEVGGARGRVLVWLAVQSVAGPAPLVVAWGMLAALDYVLFRLNPVERSPLNTFALSLSIVAIAVVLLLSVALFRAGQARLARLLLAPAATPDARIRELTASRAALVDARDAELRRIERDLHDGAQAKLIAIRMQLGLARGSRDPGETLRMIDEAREIAGQALTDLRDLVRGIHPPVLADRGLAGAIEASALLCPMPVELDLDLPGRLQPPVESAVYFAVAEALTNVTKHSGASRAWVRLRHASGVLRLTVGDDGRGGADPRSDAGLRGIRDRLSAFDGSLTVSSPPGGPTELTMELPCALSSPKISHS</sequence>
<keyword evidence="10" id="KW-0812">Transmembrane</keyword>
<dbReference type="EC" id="2.7.13.3" evidence="2"/>
<reference evidence="14" key="1">
    <citation type="journal article" date="2017" name="Med. Chem. Commun.">
        <title>Nonomuraea sp. ATCC 55076 harbours the largest actinomycete chromosome to date and the kistamicin biosynthetic gene cluster.</title>
        <authorList>
            <person name="Nazari B."/>
            <person name="Forneris C.C."/>
            <person name="Gibson M.I."/>
            <person name="Moon K."/>
            <person name="Schramma K.R."/>
            <person name="Seyedsayamdost M.R."/>
        </authorList>
    </citation>
    <scope>NUCLEOTIDE SEQUENCE [LARGE SCALE GENOMIC DNA]</scope>
    <source>
        <strain evidence="14">ATCC 55076</strain>
    </source>
</reference>
<dbReference type="AlphaFoldDB" id="A0A1V0A0Q5"/>
<keyword evidence="4" id="KW-0808">Transferase</keyword>
<dbReference type="GO" id="GO:0046983">
    <property type="term" value="F:protein dimerization activity"/>
    <property type="evidence" value="ECO:0007669"/>
    <property type="project" value="InterPro"/>
</dbReference>
<dbReference type="PANTHER" id="PTHR24421">
    <property type="entry name" value="NITRATE/NITRITE SENSOR PROTEIN NARX-RELATED"/>
    <property type="match status" value="1"/>
</dbReference>
<evidence type="ECO:0000256" key="2">
    <source>
        <dbReference type="ARBA" id="ARBA00012438"/>
    </source>
</evidence>
<evidence type="ECO:0000256" key="1">
    <source>
        <dbReference type="ARBA" id="ARBA00000085"/>
    </source>
</evidence>
<dbReference type="GO" id="GO:0000155">
    <property type="term" value="F:phosphorelay sensor kinase activity"/>
    <property type="evidence" value="ECO:0007669"/>
    <property type="project" value="InterPro"/>
</dbReference>
<evidence type="ECO:0000256" key="9">
    <source>
        <dbReference type="SAM" id="MobiDB-lite"/>
    </source>
</evidence>
<dbReference type="CDD" id="cd16917">
    <property type="entry name" value="HATPase_UhpB-NarQ-NarX-like"/>
    <property type="match status" value="1"/>
</dbReference>
<keyword evidence="5" id="KW-0547">Nucleotide-binding</keyword>
<dbReference type="EMBL" id="CP017717">
    <property type="protein sequence ID" value="AQZ63767.1"/>
    <property type="molecule type" value="Genomic_DNA"/>
</dbReference>
<keyword evidence="6" id="KW-0418">Kinase</keyword>
<dbReference type="InterPro" id="IPR036890">
    <property type="entry name" value="HATPase_C_sf"/>
</dbReference>
<accession>A0A1V0A0Q5</accession>
<dbReference type="Pfam" id="PF02518">
    <property type="entry name" value="HATPase_c"/>
    <property type="match status" value="1"/>
</dbReference>
<keyword evidence="14" id="KW-1185">Reference proteome</keyword>
<evidence type="ECO:0000256" key="4">
    <source>
        <dbReference type="ARBA" id="ARBA00022679"/>
    </source>
</evidence>
<protein>
    <recommendedName>
        <fullName evidence="2">histidine kinase</fullName>
        <ecNumber evidence="2">2.7.13.3</ecNumber>
    </recommendedName>
</protein>
<keyword evidence="8" id="KW-0902">Two-component regulatory system</keyword>
<dbReference type="GO" id="GO:0005524">
    <property type="term" value="F:ATP binding"/>
    <property type="evidence" value="ECO:0007669"/>
    <property type="project" value="UniProtKB-KW"/>
</dbReference>
<dbReference type="InterPro" id="IPR050482">
    <property type="entry name" value="Sensor_HK_TwoCompSys"/>
</dbReference>
<feature type="region of interest" description="Disordered" evidence="9">
    <location>
        <begin position="86"/>
        <end position="142"/>
    </location>
</feature>
<evidence type="ECO:0000256" key="10">
    <source>
        <dbReference type="SAM" id="Phobius"/>
    </source>
</evidence>
<keyword evidence="3" id="KW-0597">Phosphoprotein</keyword>
<feature type="transmembrane region" description="Helical" evidence="10">
    <location>
        <begin position="31"/>
        <end position="54"/>
    </location>
</feature>
<evidence type="ECO:0000259" key="11">
    <source>
        <dbReference type="Pfam" id="PF02518"/>
    </source>
</evidence>
<feature type="compositionally biased region" description="Basic and acidic residues" evidence="9">
    <location>
        <begin position="86"/>
        <end position="135"/>
    </location>
</feature>
<dbReference type="GO" id="GO:0016020">
    <property type="term" value="C:membrane"/>
    <property type="evidence" value="ECO:0007669"/>
    <property type="project" value="InterPro"/>
</dbReference>
<evidence type="ECO:0000313" key="14">
    <source>
        <dbReference type="Proteomes" id="UP000190797"/>
    </source>
</evidence>
<proteinExistence type="predicted"/>
<dbReference type="STRING" id="1909395.BKM31_21945"/>
<dbReference type="InterPro" id="IPR003594">
    <property type="entry name" value="HATPase_dom"/>
</dbReference>
<evidence type="ECO:0000256" key="6">
    <source>
        <dbReference type="ARBA" id="ARBA00022777"/>
    </source>
</evidence>
<gene>
    <name evidence="13" type="ORF">BKM31_21945</name>
</gene>
<dbReference type="KEGG" id="noa:BKM31_21945"/>
<feature type="domain" description="Histidine kinase/HSP90-like ATPase" evidence="11">
    <location>
        <begin position="358"/>
        <end position="443"/>
    </location>
</feature>
<dbReference type="PANTHER" id="PTHR24421:SF10">
    <property type="entry name" value="NITRATE_NITRITE SENSOR PROTEIN NARQ"/>
    <property type="match status" value="1"/>
</dbReference>
<feature type="transmembrane region" description="Helical" evidence="10">
    <location>
        <begin position="197"/>
        <end position="218"/>
    </location>
</feature>
<comment type="catalytic activity">
    <reaction evidence="1">
        <text>ATP + protein L-histidine = ADP + protein N-phospho-L-histidine.</text>
        <dbReference type="EC" id="2.7.13.3"/>
    </reaction>
</comment>
<dbReference type="Proteomes" id="UP000190797">
    <property type="component" value="Chromosome"/>
</dbReference>
<dbReference type="Pfam" id="PF07730">
    <property type="entry name" value="HisKA_3"/>
    <property type="match status" value="1"/>
</dbReference>
<keyword evidence="7" id="KW-0067">ATP-binding</keyword>
<keyword evidence="10" id="KW-0472">Membrane</keyword>
<evidence type="ECO:0000256" key="3">
    <source>
        <dbReference type="ARBA" id="ARBA00022553"/>
    </source>
</evidence>
<dbReference type="Gene3D" id="1.20.5.1930">
    <property type="match status" value="1"/>
</dbReference>
<evidence type="ECO:0000256" key="8">
    <source>
        <dbReference type="ARBA" id="ARBA00023012"/>
    </source>
</evidence>
<dbReference type="RefSeq" id="WP_230466287.1">
    <property type="nucleotide sequence ID" value="NZ_CP017717.1"/>
</dbReference>
<evidence type="ECO:0000256" key="7">
    <source>
        <dbReference type="ARBA" id="ARBA00022840"/>
    </source>
</evidence>